<organism evidence="1 2">
    <name type="scientific">Alicyclobacillus acidocaldarius subsp. acidocaldarius (strain ATCC 27009 / DSM 446 / BCRC 14685 / JCM 5260 / KCTC 1825 / NBRC 15652 / NCIMB 11725 / NRRL B-14509 / 104-IA)</name>
    <name type="common">Bacillus acidocaldarius</name>
    <dbReference type="NCBI Taxonomy" id="521098"/>
    <lineage>
        <taxon>Bacteria</taxon>
        <taxon>Bacillati</taxon>
        <taxon>Bacillota</taxon>
        <taxon>Bacilli</taxon>
        <taxon>Bacillales</taxon>
        <taxon>Alicyclobacillaceae</taxon>
        <taxon>Alicyclobacillus</taxon>
    </lineage>
</organism>
<accession>C8WY17</accession>
<dbReference type="Proteomes" id="UP000001917">
    <property type="component" value="Chromosome"/>
</dbReference>
<gene>
    <name evidence="1" type="ordered locus">Aaci_1967</name>
</gene>
<protein>
    <submittedName>
        <fullName evidence="1">Uncharacterized protein</fullName>
    </submittedName>
</protein>
<keyword evidence="2" id="KW-1185">Reference proteome</keyword>
<dbReference type="EMBL" id="CP001727">
    <property type="protein sequence ID" value="ACV58979.1"/>
    <property type="molecule type" value="Genomic_DNA"/>
</dbReference>
<dbReference type="KEGG" id="aac:Aaci_1967"/>
<proteinExistence type="predicted"/>
<evidence type="ECO:0000313" key="2">
    <source>
        <dbReference type="Proteomes" id="UP000001917"/>
    </source>
</evidence>
<dbReference type="STRING" id="521098.Aaci_1967"/>
<reference evidence="1 2" key="2">
    <citation type="journal article" date="2010" name="Stand. Genomic Sci.">
        <title>Complete genome sequence of Alicyclobacillus acidocaldarius type strain (104-IA).</title>
        <authorList>
            <person name="Mavromatis K."/>
            <person name="Sikorski J."/>
            <person name="Lapidus A."/>
            <person name="Glavina Del Rio T."/>
            <person name="Copeland A."/>
            <person name="Tice H."/>
            <person name="Cheng J.F."/>
            <person name="Lucas S."/>
            <person name="Chen F."/>
            <person name="Nolan M."/>
            <person name="Bruce D."/>
            <person name="Goodwin L."/>
            <person name="Pitluck S."/>
            <person name="Ivanova N."/>
            <person name="Ovchinnikova G."/>
            <person name="Pati A."/>
            <person name="Chen A."/>
            <person name="Palaniappan K."/>
            <person name="Land M."/>
            <person name="Hauser L."/>
            <person name="Chang Y.J."/>
            <person name="Jeffries C.D."/>
            <person name="Chain P."/>
            <person name="Meincke L."/>
            <person name="Sims D."/>
            <person name="Chertkov O."/>
            <person name="Han C."/>
            <person name="Brettin T."/>
            <person name="Detter J.C."/>
            <person name="Wahrenburg C."/>
            <person name="Rohde M."/>
            <person name="Pukall R."/>
            <person name="Goker M."/>
            <person name="Bristow J."/>
            <person name="Eisen J.A."/>
            <person name="Markowitz V."/>
            <person name="Hugenholtz P."/>
            <person name="Klenk H.P."/>
            <person name="Kyrpides N.C."/>
        </authorList>
    </citation>
    <scope>NUCLEOTIDE SEQUENCE [LARGE SCALE GENOMIC DNA]</scope>
    <source>
        <strain evidence="2">ATCC 27009 / DSM 446 / BCRC 14685 / JCM 5260 / KCTC 1825 / NBRC 15652 / NCIMB 11725 / NRRL B-14509 / 104-IA</strain>
    </source>
</reference>
<evidence type="ECO:0000313" key="1">
    <source>
        <dbReference type="EMBL" id="ACV58979.1"/>
    </source>
</evidence>
<dbReference type="HOGENOM" id="CLU_2893895_0_0_9"/>
<dbReference type="AlphaFoldDB" id="C8WY17"/>
<reference evidence="2" key="1">
    <citation type="submission" date="2009-09" db="EMBL/GenBank/DDBJ databases">
        <title>The complete chromosome of Alicyclobacillus acidocaldarius subsp. acidocaldarius DSM 446.</title>
        <authorList>
            <consortium name="US DOE Joint Genome Institute (JGI-PGF)"/>
            <person name="Lucas S."/>
            <person name="Copeland A."/>
            <person name="Lapidus A."/>
            <person name="Glavina del Rio T."/>
            <person name="Dalin E."/>
            <person name="Tice H."/>
            <person name="Bruce D."/>
            <person name="Goodwin L."/>
            <person name="Pitluck S."/>
            <person name="Kyrpides N."/>
            <person name="Mavromatis K."/>
            <person name="Ivanova N."/>
            <person name="Ovchinnikova G."/>
            <person name="Chertkov O."/>
            <person name="Sims D."/>
            <person name="Brettin T."/>
            <person name="Detter J.C."/>
            <person name="Han C."/>
            <person name="Larimer F."/>
            <person name="Land M."/>
            <person name="Hauser L."/>
            <person name="Markowitz V."/>
            <person name="Cheng J.-F."/>
            <person name="Hugenholtz P."/>
            <person name="Woyke T."/>
            <person name="Wu D."/>
            <person name="Pukall R."/>
            <person name="Klenk H.-P."/>
            <person name="Eisen J.A."/>
        </authorList>
    </citation>
    <scope>NUCLEOTIDE SEQUENCE [LARGE SCALE GENOMIC DNA]</scope>
    <source>
        <strain evidence="2">ATCC 27009 / DSM 446 / BCRC 14685 / JCM 5260 / KCTC 1825 / NBRC 15652 / NCIMB 11725 / NRRL B-14509 / 104-IA</strain>
    </source>
</reference>
<name>C8WY17_ALIAD</name>
<sequence length="62" mass="6747">MEFAMIRIDAPRWGGSIGAVIDNRMAYIAEDAAAVGKSMLSGGWVWPTGKARSAFFALRQRS</sequence>